<proteinExistence type="predicted"/>
<name>A0AA36DGP9_9BILA</name>
<dbReference type="Proteomes" id="UP001177023">
    <property type="component" value="Unassembled WGS sequence"/>
</dbReference>
<evidence type="ECO:0000256" key="1">
    <source>
        <dbReference type="SAM" id="MobiDB-lite"/>
    </source>
</evidence>
<feature type="non-terminal residue" evidence="2">
    <location>
        <position position="1"/>
    </location>
</feature>
<evidence type="ECO:0000313" key="2">
    <source>
        <dbReference type="EMBL" id="CAJ0586422.1"/>
    </source>
</evidence>
<gene>
    <name evidence="2" type="ORF">MSPICULIGERA_LOCUS24427</name>
</gene>
<dbReference type="AlphaFoldDB" id="A0AA36DGP9"/>
<feature type="region of interest" description="Disordered" evidence="1">
    <location>
        <begin position="1"/>
        <end position="88"/>
    </location>
</feature>
<accession>A0AA36DGP9</accession>
<comment type="caution">
    <text evidence="2">The sequence shown here is derived from an EMBL/GenBank/DDBJ whole genome shotgun (WGS) entry which is preliminary data.</text>
</comment>
<keyword evidence="3" id="KW-1185">Reference proteome</keyword>
<reference evidence="2" key="1">
    <citation type="submission" date="2023-06" db="EMBL/GenBank/DDBJ databases">
        <authorList>
            <person name="Delattre M."/>
        </authorList>
    </citation>
    <scope>NUCLEOTIDE SEQUENCE</scope>
    <source>
        <strain evidence="2">AF72</strain>
    </source>
</reference>
<feature type="region of interest" description="Disordered" evidence="1">
    <location>
        <begin position="157"/>
        <end position="254"/>
    </location>
</feature>
<protein>
    <submittedName>
        <fullName evidence="2">Uncharacterized protein</fullName>
    </submittedName>
</protein>
<feature type="compositionally biased region" description="Low complexity" evidence="1">
    <location>
        <begin position="339"/>
        <end position="349"/>
    </location>
</feature>
<feature type="compositionally biased region" description="Basic and acidic residues" evidence="1">
    <location>
        <begin position="157"/>
        <end position="188"/>
    </location>
</feature>
<feature type="region of interest" description="Disordered" evidence="1">
    <location>
        <begin position="277"/>
        <end position="349"/>
    </location>
</feature>
<feature type="compositionally biased region" description="Polar residues" evidence="1">
    <location>
        <begin position="204"/>
        <end position="216"/>
    </location>
</feature>
<dbReference type="EMBL" id="CATQJA010002708">
    <property type="protein sequence ID" value="CAJ0586422.1"/>
    <property type="molecule type" value="Genomic_DNA"/>
</dbReference>
<organism evidence="2 3">
    <name type="scientific">Mesorhabditis spiculigera</name>
    <dbReference type="NCBI Taxonomy" id="96644"/>
    <lineage>
        <taxon>Eukaryota</taxon>
        <taxon>Metazoa</taxon>
        <taxon>Ecdysozoa</taxon>
        <taxon>Nematoda</taxon>
        <taxon>Chromadorea</taxon>
        <taxon>Rhabditida</taxon>
        <taxon>Rhabditina</taxon>
        <taxon>Rhabditomorpha</taxon>
        <taxon>Rhabditoidea</taxon>
        <taxon>Rhabditidae</taxon>
        <taxon>Mesorhabditinae</taxon>
        <taxon>Mesorhabditis</taxon>
    </lineage>
</organism>
<feature type="compositionally biased region" description="Low complexity" evidence="1">
    <location>
        <begin position="21"/>
        <end position="31"/>
    </location>
</feature>
<sequence length="349" mass="39510">MVVIPINHNEPDPAPPPRPGRPANQQQPPQQYGAVTVAGPSTQNWWGEGLPPPSFRKPTNPLPWNAVQNRPKPQAQAPPPSEASDLERRLQEVRKIDEAKNAEPKRPATLEELEERLAALRGCDVELIRNPRVWFDPKPGADLESDTPVGLINMAMDRQKVEDNVDRDLDDKFQRIRARYQDEQRDQAGEPGSSHQDDPRRSQVSEFSQNTEFSEATNEELRQINELMSAAESKARRQPNPKPTDDDLDKEARTVLAATRQASIDINKINSEFSNFYQKRIDDTKVDDDEDSNSSGSLDAETLRQIMEEAERAEDEETRKEVHQQMAAQRPAPPESSKKPGFLGKFFKK</sequence>
<evidence type="ECO:0000313" key="3">
    <source>
        <dbReference type="Proteomes" id="UP001177023"/>
    </source>
</evidence>